<evidence type="ECO:0000256" key="5">
    <source>
        <dbReference type="ARBA" id="ARBA00023136"/>
    </source>
</evidence>
<feature type="transmembrane region" description="Helical" evidence="6">
    <location>
        <begin position="143"/>
        <end position="168"/>
    </location>
</feature>
<sequence>MFSLSSFLIYCFVTSYTPGVNNLLSMNYAMRLGFKKSFRFNLGIFAGFLLVMMVCTVLSTTLYGVVPKAMIVMQVVGAAYILYLAWKVWKSTSEFETEDNQTASFLSGVAIQFVNPKIYIYAFTAMSLYILPTYTSINALIGFAFILAIIGASGSLIWAFFGSLFCGFLKKHTKVVNAMMAILLIYCALSFFF</sequence>
<feature type="transmembrane region" description="Helical" evidence="6">
    <location>
        <begin position="6"/>
        <end position="30"/>
    </location>
</feature>
<feature type="transmembrane region" description="Helical" evidence="6">
    <location>
        <begin position="175"/>
        <end position="192"/>
    </location>
</feature>
<dbReference type="GO" id="GO:0033228">
    <property type="term" value="P:cysteine export across plasma membrane"/>
    <property type="evidence" value="ECO:0007669"/>
    <property type="project" value="TreeGrafter"/>
</dbReference>
<dbReference type="Pfam" id="PF01810">
    <property type="entry name" value="LysE"/>
    <property type="match status" value="1"/>
</dbReference>
<gene>
    <name evidence="7" type="ORF">E2L03_08475</name>
</gene>
<name>A0A4Y7WMH4_9BACI</name>
<dbReference type="RefSeq" id="WP_134258929.1">
    <property type="nucleotide sequence ID" value="NZ_LDIM01000006.1"/>
</dbReference>
<evidence type="ECO:0000256" key="3">
    <source>
        <dbReference type="ARBA" id="ARBA00022692"/>
    </source>
</evidence>
<comment type="subcellular location">
    <subcellularLocation>
        <location evidence="1">Cell membrane</location>
        <topology evidence="1">Multi-pass membrane protein</topology>
    </subcellularLocation>
</comment>
<feature type="transmembrane region" description="Helical" evidence="6">
    <location>
        <begin position="42"/>
        <end position="63"/>
    </location>
</feature>
<dbReference type="PANTHER" id="PTHR30086">
    <property type="entry name" value="ARGININE EXPORTER PROTEIN ARGO"/>
    <property type="match status" value="1"/>
</dbReference>
<dbReference type="GO" id="GO:0005886">
    <property type="term" value="C:plasma membrane"/>
    <property type="evidence" value="ECO:0007669"/>
    <property type="project" value="UniProtKB-SubCell"/>
</dbReference>
<dbReference type="EMBL" id="SNUX01000002">
    <property type="protein sequence ID" value="TES49494.1"/>
    <property type="molecule type" value="Genomic_DNA"/>
</dbReference>
<evidence type="ECO:0000313" key="8">
    <source>
        <dbReference type="Proteomes" id="UP000298210"/>
    </source>
</evidence>
<keyword evidence="4 6" id="KW-1133">Transmembrane helix</keyword>
<feature type="transmembrane region" description="Helical" evidence="6">
    <location>
        <begin position="69"/>
        <end position="86"/>
    </location>
</feature>
<keyword evidence="5 6" id="KW-0472">Membrane</keyword>
<protein>
    <submittedName>
        <fullName evidence="7">Lysine transporter LysE</fullName>
    </submittedName>
</protein>
<proteinExistence type="predicted"/>
<comment type="caution">
    <text evidence="7">The sequence shown here is derived from an EMBL/GenBank/DDBJ whole genome shotgun (WGS) entry which is preliminary data.</text>
</comment>
<evidence type="ECO:0000313" key="7">
    <source>
        <dbReference type="EMBL" id="TES49494.1"/>
    </source>
</evidence>
<evidence type="ECO:0000256" key="1">
    <source>
        <dbReference type="ARBA" id="ARBA00004651"/>
    </source>
</evidence>
<dbReference type="GO" id="GO:0015171">
    <property type="term" value="F:amino acid transmembrane transporter activity"/>
    <property type="evidence" value="ECO:0007669"/>
    <property type="project" value="TreeGrafter"/>
</dbReference>
<accession>A0A4Y7WMH4</accession>
<dbReference type="InterPro" id="IPR001123">
    <property type="entry name" value="LeuE-type"/>
</dbReference>
<organism evidence="7 8">
    <name type="scientific">Shouchella lehensis</name>
    <dbReference type="NCBI Taxonomy" id="300825"/>
    <lineage>
        <taxon>Bacteria</taxon>
        <taxon>Bacillati</taxon>
        <taxon>Bacillota</taxon>
        <taxon>Bacilli</taxon>
        <taxon>Bacillales</taxon>
        <taxon>Bacillaceae</taxon>
        <taxon>Shouchella</taxon>
    </lineage>
</organism>
<evidence type="ECO:0000256" key="4">
    <source>
        <dbReference type="ARBA" id="ARBA00022989"/>
    </source>
</evidence>
<keyword evidence="2" id="KW-1003">Cell membrane</keyword>
<reference evidence="7 8" key="1">
    <citation type="submission" date="2019-03" db="EMBL/GenBank/DDBJ databases">
        <authorList>
            <person name="Liu G."/>
        </authorList>
    </citation>
    <scope>NUCLEOTIDE SEQUENCE [LARGE SCALE GENOMIC DNA]</scope>
    <source>
        <strain evidence="7 8">DSM 19099</strain>
    </source>
</reference>
<dbReference type="PANTHER" id="PTHR30086:SF20">
    <property type="entry name" value="ARGININE EXPORTER PROTEIN ARGO-RELATED"/>
    <property type="match status" value="1"/>
</dbReference>
<dbReference type="AlphaFoldDB" id="A0A4Y7WMH4"/>
<feature type="transmembrane region" description="Helical" evidence="6">
    <location>
        <begin position="118"/>
        <end position="137"/>
    </location>
</feature>
<evidence type="ECO:0000256" key="6">
    <source>
        <dbReference type="SAM" id="Phobius"/>
    </source>
</evidence>
<evidence type="ECO:0000256" key="2">
    <source>
        <dbReference type="ARBA" id="ARBA00022475"/>
    </source>
</evidence>
<dbReference type="Proteomes" id="UP000298210">
    <property type="component" value="Unassembled WGS sequence"/>
</dbReference>
<keyword evidence="3 6" id="KW-0812">Transmembrane</keyword>